<keyword evidence="5" id="KW-1185">Reference proteome</keyword>
<evidence type="ECO:0000313" key="5">
    <source>
        <dbReference type="Proteomes" id="UP000607645"/>
    </source>
</evidence>
<dbReference type="Pfam" id="PF09084">
    <property type="entry name" value="NMT1"/>
    <property type="match status" value="1"/>
</dbReference>
<dbReference type="Gene3D" id="3.40.190.10">
    <property type="entry name" value="Periplasmic binding protein-like II"/>
    <property type="match status" value="2"/>
</dbReference>
<feature type="signal peptide" evidence="2">
    <location>
        <begin position="1"/>
        <end position="20"/>
    </location>
</feature>
<name>A0A8J6M6Y5_9FIRM</name>
<dbReference type="SUPFAM" id="SSF53850">
    <property type="entry name" value="Periplasmic binding protein-like II"/>
    <property type="match status" value="1"/>
</dbReference>
<accession>A0A8J6M6Y5</accession>
<proteinExistence type="predicted"/>
<gene>
    <name evidence="4" type="ORF">H8S62_01765</name>
</gene>
<evidence type="ECO:0000313" key="4">
    <source>
        <dbReference type="EMBL" id="MBC5735737.1"/>
    </source>
</evidence>
<dbReference type="PANTHER" id="PTHR30024">
    <property type="entry name" value="ALIPHATIC SULFONATES-BINDING PROTEIN-RELATED"/>
    <property type="match status" value="1"/>
</dbReference>
<feature type="compositionally biased region" description="Low complexity" evidence="1">
    <location>
        <begin position="30"/>
        <end position="44"/>
    </location>
</feature>
<keyword evidence="2" id="KW-0732">Signal</keyword>
<dbReference type="PROSITE" id="PS51257">
    <property type="entry name" value="PROKAR_LIPOPROTEIN"/>
    <property type="match status" value="1"/>
</dbReference>
<organism evidence="4 5">
    <name type="scientific">Lawsonibacter faecis</name>
    <dbReference type="NCBI Taxonomy" id="2763052"/>
    <lineage>
        <taxon>Bacteria</taxon>
        <taxon>Bacillati</taxon>
        <taxon>Bacillota</taxon>
        <taxon>Clostridia</taxon>
        <taxon>Eubacteriales</taxon>
        <taxon>Oscillospiraceae</taxon>
        <taxon>Lawsonibacter</taxon>
    </lineage>
</organism>
<evidence type="ECO:0000256" key="2">
    <source>
        <dbReference type="SAM" id="SignalP"/>
    </source>
</evidence>
<protein>
    <submittedName>
        <fullName evidence="4">ABC transporter substrate-binding protein</fullName>
    </submittedName>
</protein>
<dbReference type="PIRSF" id="PIRSF027386">
    <property type="entry name" value="UCP027386_ABC_sbc_TM0202"/>
    <property type="match status" value="1"/>
</dbReference>
<feature type="region of interest" description="Disordered" evidence="1">
    <location>
        <begin position="24"/>
        <end position="64"/>
    </location>
</feature>
<feature type="compositionally biased region" description="Pro residues" evidence="1">
    <location>
        <begin position="45"/>
        <end position="55"/>
    </location>
</feature>
<evidence type="ECO:0000256" key="1">
    <source>
        <dbReference type="SAM" id="MobiDB-lite"/>
    </source>
</evidence>
<dbReference type="RefSeq" id="WP_186918287.1">
    <property type="nucleotide sequence ID" value="NZ_JACOPQ010000001.1"/>
</dbReference>
<reference evidence="4" key="1">
    <citation type="submission" date="2020-08" db="EMBL/GenBank/DDBJ databases">
        <title>Genome public.</title>
        <authorList>
            <person name="Liu C."/>
            <person name="Sun Q."/>
        </authorList>
    </citation>
    <scope>NUCLEOTIDE SEQUENCE</scope>
    <source>
        <strain evidence="4">NSJ-52</strain>
    </source>
</reference>
<comment type="caution">
    <text evidence="4">The sequence shown here is derived from an EMBL/GenBank/DDBJ whole genome shotgun (WGS) entry which is preliminary data.</text>
</comment>
<evidence type="ECO:0000259" key="3">
    <source>
        <dbReference type="Pfam" id="PF09084"/>
    </source>
</evidence>
<feature type="domain" description="SsuA/THI5-like" evidence="3">
    <location>
        <begin position="151"/>
        <end position="294"/>
    </location>
</feature>
<sequence length="361" mass="37738">MKKSRLLALGLALALTLSIAGCTKTPTPSPSASANPAPTGSVSPSPTPTPTPTPSATPDDTADRPAVNLAVLKGNTGMSAVKLLADNEAGTTVNDYAVTLAADPTEVNSKLINGDIDIAALPTNVAATLFNKTEGGVQIIALCGLGVLYMLENGDTVHSFADLAGKTIYAPANAQGANPEYVLNYLLEQNGLTPGADVTVEWKDSDELSALLASGDVDLAMMPVPAATAVTIKNPDVRFALDFTAEWKAVNSDSQLTMSCLVVRTEFAREHPQVVDDFLTEYAASIDYVKNNVDAAAELVAQYGITPSAAVAKAAIPQINLVYISGADIRDTINGYFDVLWQANPKSIGGFVPDDSFYYIP</sequence>
<dbReference type="InterPro" id="IPR015168">
    <property type="entry name" value="SsuA/THI5"/>
</dbReference>
<dbReference type="AlphaFoldDB" id="A0A8J6M6Y5"/>
<dbReference type="InterPro" id="IPR027024">
    <property type="entry name" value="UCP027386_ABC_sbc_TM0202"/>
</dbReference>
<dbReference type="PANTHER" id="PTHR30024:SF46">
    <property type="entry name" value="ABC TRANSPORTER, SUBSTRATE-BINDING LIPOPROTEIN"/>
    <property type="match status" value="1"/>
</dbReference>
<feature type="chain" id="PRO_5039145943" evidence="2">
    <location>
        <begin position="21"/>
        <end position="361"/>
    </location>
</feature>
<dbReference type="EMBL" id="JACOPQ010000001">
    <property type="protein sequence ID" value="MBC5735737.1"/>
    <property type="molecule type" value="Genomic_DNA"/>
</dbReference>
<dbReference type="Proteomes" id="UP000607645">
    <property type="component" value="Unassembled WGS sequence"/>
</dbReference>